<name>A0A645CAC6_9ZZZZ</name>
<keyword evidence="1" id="KW-1133">Transmembrane helix</keyword>
<accession>A0A645CAC6</accession>
<dbReference type="EMBL" id="VSSQ01025625">
    <property type="protein sequence ID" value="MPM73879.1"/>
    <property type="molecule type" value="Genomic_DNA"/>
</dbReference>
<feature type="transmembrane region" description="Helical" evidence="1">
    <location>
        <begin position="61"/>
        <end position="79"/>
    </location>
</feature>
<organism evidence="2">
    <name type="scientific">bioreactor metagenome</name>
    <dbReference type="NCBI Taxonomy" id="1076179"/>
    <lineage>
        <taxon>unclassified sequences</taxon>
        <taxon>metagenomes</taxon>
        <taxon>ecological metagenomes</taxon>
    </lineage>
</organism>
<comment type="caution">
    <text evidence="2">The sequence shown here is derived from an EMBL/GenBank/DDBJ whole genome shotgun (WGS) entry which is preliminary data.</text>
</comment>
<sequence length="87" mass="9433">MFNEHHRIGADLLGGLNLFDHISDVARGAVTHILVEPGQVFGRVLSREPQRLTEFILAKRMSIGAFSGVVAPLIVVAFAEPSGRRAV</sequence>
<keyword evidence="1" id="KW-0472">Membrane</keyword>
<proteinExistence type="predicted"/>
<keyword evidence="1" id="KW-0812">Transmembrane</keyword>
<reference evidence="2" key="1">
    <citation type="submission" date="2019-08" db="EMBL/GenBank/DDBJ databases">
        <authorList>
            <person name="Kucharzyk K."/>
            <person name="Murdoch R.W."/>
            <person name="Higgins S."/>
            <person name="Loffler F."/>
        </authorList>
    </citation>
    <scope>NUCLEOTIDE SEQUENCE</scope>
</reference>
<dbReference type="AlphaFoldDB" id="A0A645CAC6"/>
<evidence type="ECO:0000256" key="1">
    <source>
        <dbReference type="SAM" id="Phobius"/>
    </source>
</evidence>
<protein>
    <submittedName>
        <fullName evidence="2">Uncharacterized protein</fullName>
    </submittedName>
</protein>
<evidence type="ECO:0000313" key="2">
    <source>
        <dbReference type="EMBL" id="MPM73879.1"/>
    </source>
</evidence>
<gene>
    <name evidence="2" type="ORF">SDC9_120864</name>
</gene>